<evidence type="ECO:0000259" key="5">
    <source>
        <dbReference type="Pfam" id="PF26387"/>
    </source>
</evidence>
<feature type="domain" description="DUF6079" evidence="2">
    <location>
        <begin position="77"/>
        <end position="286"/>
    </location>
</feature>
<evidence type="ECO:0000259" key="2">
    <source>
        <dbReference type="Pfam" id="PF26383"/>
    </source>
</evidence>
<feature type="domain" description="DUF6079" evidence="4">
    <location>
        <begin position="517"/>
        <end position="646"/>
    </location>
</feature>
<reference evidence="6" key="1">
    <citation type="submission" date="2023-06" db="EMBL/GenBank/DDBJ databases">
        <title>Uncultivated large filamentous bacteria from sulfidic sediments reveal new species and different genomic features in energy metabolism and defense.</title>
        <authorList>
            <person name="Fonseca A."/>
        </authorList>
    </citation>
    <scope>NUCLEOTIDE SEQUENCE</scope>
    <source>
        <strain evidence="6">HSG4</strain>
    </source>
</reference>
<keyword evidence="7" id="KW-1185">Reference proteome</keyword>
<name>A0ABT7VSE1_9GAMM</name>
<evidence type="ECO:0000259" key="4">
    <source>
        <dbReference type="Pfam" id="PF26385"/>
    </source>
</evidence>
<feature type="non-terminal residue" evidence="6">
    <location>
        <position position="897"/>
    </location>
</feature>
<dbReference type="Pfam" id="PF26384">
    <property type="entry name" value="DUF6079_3rd"/>
    <property type="match status" value="1"/>
</dbReference>
<dbReference type="InterPro" id="IPR058569">
    <property type="entry name" value="DUF6079_2nd"/>
</dbReference>
<dbReference type="Pfam" id="PF26387">
    <property type="entry name" value="DUF6079_5th"/>
    <property type="match status" value="1"/>
</dbReference>
<organism evidence="6 7">
    <name type="scientific">Candidatus Marithioploca araucensis</name>
    <dbReference type="NCBI Taxonomy" id="70273"/>
    <lineage>
        <taxon>Bacteria</taxon>
        <taxon>Pseudomonadati</taxon>
        <taxon>Pseudomonadota</taxon>
        <taxon>Gammaproteobacteria</taxon>
        <taxon>Thiotrichales</taxon>
        <taxon>Thiotrichaceae</taxon>
        <taxon>Candidatus Marithioploca</taxon>
    </lineage>
</organism>
<dbReference type="Pfam" id="PF19557">
    <property type="entry name" value="DUF6079_1st"/>
    <property type="match status" value="1"/>
</dbReference>
<dbReference type="Pfam" id="PF26383">
    <property type="entry name" value="DUF6079_2nd"/>
    <property type="match status" value="1"/>
</dbReference>
<dbReference type="EMBL" id="JAUCGM010000214">
    <property type="protein sequence ID" value="MDM8562595.1"/>
    <property type="molecule type" value="Genomic_DNA"/>
</dbReference>
<feature type="domain" description="DUF6079" evidence="3">
    <location>
        <begin position="292"/>
        <end position="501"/>
    </location>
</feature>
<dbReference type="Proteomes" id="UP001171945">
    <property type="component" value="Unassembled WGS sequence"/>
</dbReference>
<dbReference type="InterPro" id="IPR045725">
    <property type="entry name" value="DUF6079_N"/>
</dbReference>
<evidence type="ECO:0000313" key="6">
    <source>
        <dbReference type="EMBL" id="MDM8562595.1"/>
    </source>
</evidence>
<protein>
    <submittedName>
        <fullName evidence="6">DUF6079 family protein</fullName>
    </submittedName>
</protein>
<proteinExistence type="predicted"/>
<dbReference type="Pfam" id="PF26385">
    <property type="entry name" value="DUF6079_4th"/>
    <property type="match status" value="1"/>
</dbReference>
<evidence type="ECO:0000259" key="1">
    <source>
        <dbReference type="Pfam" id="PF19557"/>
    </source>
</evidence>
<accession>A0ABT7VSE1</accession>
<sequence length="897" mass="105094">KDRELILDLSFLREIGEMCQNNRFRFIAGVQESIFSNPRFKFAANELRRVKDRFEQLLITRSDIKFVVSERLLKKNATQKDKIRHYLQPFTKFYTALNERLEEFVDLFPVHPDYIDIFEKIIAVEQREVLKTLEQAMQALLNQEVPENEPKLLAYDSYWNILRENFSFRATDDIREVINCSQVLADRIDRAFTRPNYKAMAMRIIHALSVHRLTTYDFYTPVGVTAQELRDNLCLYQPGLEDLGNPADDLLSHVELVLREILKTVNRQFISANPNNGQYYLDLKKSEDFEAIIENRAEIVEDNELDRHYYTALRQVMEVTDEPYVGHFFIWQYELEWHSHKVKRPGYLFFGTPNERSTAVPQQEFYLYFLQPYDPPKYRKNATTADEVFFRLKNKDENFHHLLRNYTAASLLTLSSSGHPKSVYDSKAKVYLAQLVAWLQNNLNNAFEVTYKNRKKSLLYWAKDKKIRDLTRLDREERVNFRELMNITASLCLEDYFSEQAPEYPVFSILITQDNLTQAASEALRGIVTHKPSKQANCVLDALLLLDGDRLEPLNAHSKYATYILEKFTQKPQGQVLNQNELLPEYYLLPEKYRLEPEFVIVILAALVYAGELVLAYPGQKFTAANFKALAEIPIKDLLAFKHLERPKEFNVPALKALFELFGLKPDFALKLTQNESDVVQILHTELNKKWAELVKTQDELSKGAIFWGKAVLSHTEMQQYRAELSETKNVLETLQTYSTPGQFKHFRYSTEEIIAQQHRFETLQEMNLLTSILSELNRTAAYLMTAEAVLPPKHPWIQEMKQVRDSLLPRLADKKQRTSSGFSYHIQQQLGALQKTYRQIYLDLHKQARLGAEDHEQKMRLLQDARFIRLKKLALMELMPQQQLDDFEIKLNQLQS</sequence>
<dbReference type="InterPro" id="IPR058573">
    <property type="entry name" value="DUF6079_5th"/>
</dbReference>
<feature type="domain" description="DUF6079" evidence="5">
    <location>
        <begin position="651"/>
        <end position="846"/>
    </location>
</feature>
<evidence type="ECO:0000313" key="7">
    <source>
        <dbReference type="Proteomes" id="UP001171945"/>
    </source>
</evidence>
<feature type="domain" description="DUF6079" evidence="1">
    <location>
        <begin position="1"/>
        <end position="61"/>
    </location>
</feature>
<gene>
    <name evidence="6" type="ORF">QUF54_04500</name>
</gene>
<feature type="non-terminal residue" evidence="6">
    <location>
        <position position="1"/>
    </location>
</feature>
<comment type="caution">
    <text evidence="6">The sequence shown here is derived from an EMBL/GenBank/DDBJ whole genome shotgun (WGS) entry which is preliminary data.</text>
</comment>
<evidence type="ECO:0000259" key="3">
    <source>
        <dbReference type="Pfam" id="PF26384"/>
    </source>
</evidence>
<dbReference type="InterPro" id="IPR058571">
    <property type="entry name" value="DUF6079_3rd"/>
</dbReference>
<dbReference type="InterPro" id="IPR058572">
    <property type="entry name" value="DUF6079_4th"/>
</dbReference>